<sequence>SYEARVQKHIVGFADNQVLPALYTHLPPDLYSNIKMYIAIRAGRGVNLTVDDFFQNLKKCWVKRQIRALTIHPQKDLLA</sequence>
<name>A0A9W4T645_9GLOM</name>
<accession>A0A9W4T645</accession>
<feature type="non-terminal residue" evidence="1">
    <location>
        <position position="79"/>
    </location>
</feature>
<protein>
    <submittedName>
        <fullName evidence="1">52_t:CDS:1</fullName>
    </submittedName>
</protein>
<dbReference type="AlphaFoldDB" id="A0A9W4T645"/>
<evidence type="ECO:0000313" key="1">
    <source>
        <dbReference type="EMBL" id="CAI2194374.1"/>
    </source>
</evidence>
<dbReference type="EMBL" id="CAMKVN010010798">
    <property type="protein sequence ID" value="CAI2194374.1"/>
    <property type="molecule type" value="Genomic_DNA"/>
</dbReference>
<feature type="non-terminal residue" evidence="1">
    <location>
        <position position="1"/>
    </location>
</feature>
<gene>
    <name evidence="1" type="ORF">FWILDA_LOCUS16545</name>
</gene>
<keyword evidence="2" id="KW-1185">Reference proteome</keyword>
<evidence type="ECO:0000313" key="2">
    <source>
        <dbReference type="Proteomes" id="UP001153678"/>
    </source>
</evidence>
<proteinExistence type="predicted"/>
<dbReference type="OrthoDB" id="2430533at2759"/>
<organism evidence="1 2">
    <name type="scientific">Funneliformis geosporum</name>
    <dbReference type="NCBI Taxonomy" id="1117311"/>
    <lineage>
        <taxon>Eukaryota</taxon>
        <taxon>Fungi</taxon>
        <taxon>Fungi incertae sedis</taxon>
        <taxon>Mucoromycota</taxon>
        <taxon>Glomeromycotina</taxon>
        <taxon>Glomeromycetes</taxon>
        <taxon>Glomerales</taxon>
        <taxon>Glomeraceae</taxon>
        <taxon>Funneliformis</taxon>
    </lineage>
</organism>
<comment type="caution">
    <text evidence="1">The sequence shown here is derived from an EMBL/GenBank/DDBJ whole genome shotgun (WGS) entry which is preliminary data.</text>
</comment>
<reference evidence="1" key="1">
    <citation type="submission" date="2022-08" db="EMBL/GenBank/DDBJ databases">
        <authorList>
            <person name="Kallberg Y."/>
            <person name="Tangrot J."/>
            <person name="Rosling A."/>
        </authorList>
    </citation>
    <scope>NUCLEOTIDE SEQUENCE</scope>
    <source>
        <strain evidence="1">Wild A</strain>
    </source>
</reference>
<dbReference type="Proteomes" id="UP001153678">
    <property type="component" value="Unassembled WGS sequence"/>
</dbReference>